<feature type="signal peptide" evidence="1">
    <location>
        <begin position="1"/>
        <end position="18"/>
    </location>
</feature>
<evidence type="ECO:0000313" key="2">
    <source>
        <dbReference type="EMBL" id="OXU22519.1"/>
    </source>
</evidence>
<sequence length="84" mass="9118">RRCSFAVHTALSLSFVLSLSPPPTLLPFAHTDTLVGVVVSREKECVLHRERRSAAAAESLSVRRADPVPEKNREGRVSGACFCA</sequence>
<evidence type="ECO:0000256" key="1">
    <source>
        <dbReference type="SAM" id="SignalP"/>
    </source>
</evidence>
<feature type="non-terminal residue" evidence="2">
    <location>
        <position position="1"/>
    </location>
</feature>
<evidence type="ECO:0008006" key="4">
    <source>
        <dbReference type="Google" id="ProtNLM"/>
    </source>
</evidence>
<keyword evidence="1" id="KW-0732">Signal</keyword>
<comment type="caution">
    <text evidence="2">The sequence shown here is derived from an EMBL/GenBank/DDBJ whole genome shotgun (WGS) entry which is preliminary data.</text>
</comment>
<name>A0A232EVX8_9HYME</name>
<organism evidence="2 3">
    <name type="scientific">Trichomalopsis sarcophagae</name>
    <dbReference type="NCBI Taxonomy" id="543379"/>
    <lineage>
        <taxon>Eukaryota</taxon>
        <taxon>Metazoa</taxon>
        <taxon>Ecdysozoa</taxon>
        <taxon>Arthropoda</taxon>
        <taxon>Hexapoda</taxon>
        <taxon>Insecta</taxon>
        <taxon>Pterygota</taxon>
        <taxon>Neoptera</taxon>
        <taxon>Endopterygota</taxon>
        <taxon>Hymenoptera</taxon>
        <taxon>Apocrita</taxon>
        <taxon>Proctotrupomorpha</taxon>
        <taxon>Chalcidoidea</taxon>
        <taxon>Pteromalidae</taxon>
        <taxon>Pteromalinae</taxon>
        <taxon>Trichomalopsis</taxon>
    </lineage>
</organism>
<evidence type="ECO:0000313" key="3">
    <source>
        <dbReference type="Proteomes" id="UP000215335"/>
    </source>
</evidence>
<proteinExistence type="predicted"/>
<protein>
    <recommendedName>
        <fullName evidence="4">Secreted protein</fullName>
    </recommendedName>
</protein>
<reference evidence="2 3" key="1">
    <citation type="journal article" date="2017" name="Curr. Biol.">
        <title>The Evolution of Venom by Co-option of Single-Copy Genes.</title>
        <authorList>
            <person name="Martinson E.O."/>
            <person name="Mrinalini"/>
            <person name="Kelkar Y.D."/>
            <person name="Chang C.H."/>
            <person name="Werren J.H."/>
        </authorList>
    </citation>
    <scope>NUCLEOTIDE SEQUENCE [LARGE SCALE GENOMIC DNA]</scope>
    <source>
        <strain evidence="2 3">Alberta</strain>
        <tissue evidence="2">Whole body</tissue>
    </source>
</reference>
<gene>
    <name evidence="2" type="ORF">TSAR_009244</name>
</gene>
<keyword evidence="3" id="KW-1185">Reference proteome</keyword>
<feature type="chain" id="PRO_5012014270" description="Secreted protein" evidence="1">
    <location>
        <begin position="19"/>
        <end position="84"/>
    </location>
</feature>
<dbReference type="AlphaFoldDB" id="A0A232EVX8"/>
<accession>A0A232EVX8</accession>
<dbReference type="Proteomes" id="UP000215335">
    <property type="component" value="Unassembled WGS sequence"/>
</dbReference>
<dbReference type="EMBL" id="NNAY01001931">
    <property type="protein sequence ID" value="OXU22519.1"/>
    <property type="molecule type" value="Genomic_DNA"/>
</dbReference>